<protein>
    <submittedName>
        <fullName evidence="1">Uncharacterized protein</fullName>
    </submittedName>
</protein>
<name>A0A7M1T497_9FLAO</name>
<sequence>MIAKINQTISIDQLNLLIGIEEKFVKDKATTREDKIAQSQSSEILSLLRRKKFFLMKNDNHKRKIALKYHLANKLLKDVEMTLEYNSYNEVQNKLLTEYLTNLQSKLN</sequence>
<evidence type="ECO:0000313" key="1">
    <source>
        <dbReference type="EMBL" id="QOR74629.1"/>
    </source>
</evidence>
<dbReference type="EMBL" id="CP063145">
    <property type="protein sequence ID" value="QOR74629.1"/>
    <property type="molecule type" value="Genomic_DNA"/>
</dbReference>
<dbReference type="RefSeq" id="WP_193440611.1">
    <property type="nucleotide sequence ID" value="NZ_CP063145.1"/>
</dbReference>
<dbReference type="KEGG" id="civ:IMZ16_04130"/>
<dbReference type="AlphaFoldDB" id="A0A7M1T497"/>
<proteinExistence type="predicted"/>
<gene>
    <name evidence="1" type="ORF">IMZ16_04130</name>
</gene>
<accession>A0A7M1T497</accession>
<dbReference type="Proteomes" id="UP000593605">
    <property type="component" value="Chromosome"/>
</dbReference>
<reference evidence="1 2" key="1">
    <citation type="submission" date="2020-10" db="EMBL/GenBank/DDBJ databases">
        <title>Complete genome of Cruoricapor ignavus strain M1214 isolated from the blood culture of a febrile patient.</title>
        <authorList>
            <person name="Guglielmino C.J.D."/>
        </authorList>
    </citation>
    <scope>NUCLEOTIDE SEQUENCE [LARGE SCALE GENOMIC DNA]</scope>
    <source>
        <strain evidence="1 2">M1214</strain>
    </source>
</reference>
<evidence type="ECO:0000313" key="2">
    <source>
        <dbReference type="Proteomes" id="UP000593605"/>
    </source>
</evidence>
<organism evidence="1 2">
    <name type="scientific">Cruoricaptor ignavus</name>
    <dbReference type="NCBI Taxonomy" id="1118202"/>
    <lineage>
        <taxon>Bacteria</taxon>
        <taxon>Pseudomonadati</taxon>
        <taxon>Bacteroidota</taxon>
        <taxon>Flavobacteriia</taxon>
        <taxon>Flavobacteriales</taxon>
        <taxon>Weeksellaceae</taxon>
        <taxon>Cruoricaptor</taxon>
    </lineage>
</organism>